<dbReference type="PANTHER" id="PTHR11705">
    <property type="entry name" value="PROTEASE FAMILY M14 CARBOXYPEPTIDASE A,B"/>
    <property type="match status" value="1"/>
</dbReference>
<comment type="caution">
    <text evidence="5">The sequence shown here is derived from an EMBL/GenBank/DDBJ whole genome shotgun (WGS) entry which is preliminary data.</text>
</comment>
<dbReference type="AlphaFoldDB" id="A0A4C1TET3"/>
<evidence type="ECO:0000313" key="5">
    <source>
        <dbReference type="EMBL" id="GBP12605.1"/>
    </source>
</evidence>
<dbReference type="PANTHER" id="PTHR11705:SF91">
    <property type="entry name" value="FI01817P-RELATED"/>
    <property type="match status" value="1"/>
</dbReference>
<keyword evidence="5" id="KW-0645">Protease</keyword>
<proteinExistence type="inferred from homology"/>
<dbReference type="SUPFAM" id="SSF53187">
    <property type="entry name" value="Zn-dependent exopeptidases"/>
    <property type="match status" value="1"/>
</dbReference>
<dbReference type="OrthoDB" id="3626597at2759"/>
<comment type="similarity">
    <text evidence="2 3">Belongs to the peptidase M14 family.</text>
</comment>
<keyword evidence="5" id="KW-0121">Carboxypeptidase</keyword>
<keyword evidence="6" id="KW-1185">Reference proteome</keyword>
<dbReference type="EMBL" id="BGZK01005120">
    <property type="protein sequence ID" value="GBP12605.1"/>
    <property type="molecule type" value="Genomic_DNA"/>
</dbReference>
<dbReference type="GO" id="GO:0008270">
    <property type="term" value="F:zinc ion binding"/>
    <property type="evidence" value="ECO:0007669"/>
    <property type="project" value="InterPro"/>
</dbReference>
<gene>
    <name evidence="5" type="ORF">EVAR_71816_1</name>
</gene>
<evidence type="ECO:0000256" key="2">
    <source>
        <dbReference type="ARBA" id="ARBA00005988"/>
    </source>
</evidence>
<organism evidence="5 6">
    <name type="scientific">Eumeta variegata</name>
    <name type="common">Bagworm moth</name>
    <name type="synonym">Eumeta japonica</name>
    <dbReference type="NCBI Taxonomy" id="151549"/>
    <lineage>
        <taxon>Eukaryota</taxon>
        <taxon>Metazoa</taxon>
        <taxon>Ecdysozoa</taxon>
        <taxon>Arthropoda</taxon>
        <taxon>Hexapoda</taxon>
        <taxon>Insecta</taxon>
        <taxon>Pterygota</taxon>
        <taxon>Neoptera</taxon>
        <taxon>Endopterygota</taxon>
        <taxon>Lepidoptera</taxon>
        <taxon>Glossata</taxon>
        <taxon>Ditrysia</taxon>
        <taxon>Tineoidea</taxon>
        <taxon>Psychidae</taxon>
        <taxon>Oiketicinae</taxon>
        <taxon>Eumeta</taxon>
    </lineage>
</organism>
<evidence type="ECO:0000259" key="4">
    <source>
        <dbReference type="PROSITE" id="PS52035"/>
    </source>
</evidence>
<dbReference type="InterPro" id="IPR000834">
    <property type="entry name" value="Peptidase_M14"/>
</dbReference>
<keyword evidence="5" id="KW-0378">Hydrolase</keyword>
<dbReference type="Pfam" id="PF00246">
    <property type="entry name" value="Peptidase_M14"/>
    <property type="match status" value="1"/>
</dbReference>
<feature type="domain" description="Peptidase M14" evidence="4">
    <location>
        <begin position="1"/>
        <end position="105"/>
    </location>
</feature>
<protein>
    <submittedName>
        <fullName evidence="5">Carboxypeptidase B</fullName>
    </submittedName>
</protein>
<evidence type="ECO:0000256" key="1">
    <source>
        <dbReference type="ARBA" id="ARBA00001947"/>
    </source>
</evidence>
<comment type="cofactor">
    <cofactor evidence="1">
        <name>Zn(2+)</name>
        <dbReference type="ChEBI" id="CHEBI:29105"/>
    </cofactor>
</comment>
<sequence length="106" mass="11650">MMVYPWAYKAVKVKDSSALQRVANNAVQRIERKTGSIYRASVTHEVLGIAGGGSDDWARSALGTKYVYTIELRDRGSFGFVLPPNQILETAQEGYIVVDTVAQAIN</sequence>
<name>A0A4C1TET3_EUMVA</name>
<dbReference type="GO" id="GO:0006508">
    <property type="term" value="P:proteolysis"/>
    <property type="evidence" value="ECO:0007669"/>
    <property type="project" value="InterPro"/>
</dbReference>
<dbReference type="Gene3D" id="3.40.630.10">
    <property type="entry name" value="Zn peptidases"/>
    <property type="match status" value="1"/>
</dbReference>
<accession>A0A4C1TET3</accession>
<evidence type="ECO:0000313" key="6">
    <source>
        <dbReference type="Proteomes" id="UP000299102"/>
    </source>
</evidence>
<reference evidence="5 6" key="1">
    <citation type="journal article" date="2019" name="Commun. Biol.">
        <title>The bagworm genome reveals a unique fibroin gene that provides high tensile strength.</title>
        <authorList>
            <person name="Kono N."/>
            <person name="Nakamura H."/>
            <person name="Ohtoshi R."/>
            <person name="Tomita M."/>
            <person name="Numata K."/>
            <person name="Arakawa K."/>
        </authorList>
    </citation>
    <scope>NUCLEOTIDE SEQUENCE [LARGE SCALE GENOMIC DNA]</scope>
</reference>
<dbReference type="GO" id="GO:0004181">
    <property type="term" value="F:metallocarboxypeptidase activity"/>
    <property type="evidence" value="ECO:0007669"/>
    <property type="project" value="InterPro"/>
</dbReference>
<dbReference type="Proteomes" id="UP000299102">
    <property type="component" value="Unassembled WGS sequence"/>
</dbReference>
<dbReference type="PROSITE" id="PS52035">
    <property type="entry name" value="PEPTIDASE_M14"/>
    <property type="match status" value="1"/>
</dbReference>
<dbReference type="GO" id="GO:0005615">
    <property type="term" value="C:extracellular space"/>
    <property type="evidence" value="ECO:0007669"/>
    <property type="project" value="TreeGrafter"/>
</dbReference>
<feature type="active site" description="Proton donor/acceptor" evidence="3">
    <location>
        <position position="71"/>
    </location>
</feature>
<evidence type="ECO:0000256" key="3">
    <source>
        <dbReference type="PROSITE-ProRule" id="PRU01379"/>
    </source>
</evidence>